<dbReference type="InterPro" id="IPR051909">
    <property type="entry name" value="MFP_Cation_Efflux"/>
</dbReference>
<evidence type="ECO:0000313" key="8">
    <source>
        <dbReference type="Proteomes" id="UP000031408"/>
    </source>
</evidence>
<evidence type="ECO:0000313" key="7">
    <source>
        <dbReference type="EMBL" id="KIC95084.1"/>
    </source>
</evidence>
<dbReference type="GO" id="GO:0022857">
    <property type="term" value="F:transmembrane transporter activity"/>
    <property type="evidence" value="ECO:0007669"/>
    <property type="project" value="InterPro"/>
</dbReference>
<dbReference type="GO" id="GO:0015679">
    <property type="term" value="P:plasma membrane copper ion transport"/>
    <property type="evidence" value="ECO:0007669"/>
    <property type="project" value="TreeGrafter"/>
</dbReference>
<dbReference type="Pfam" id="PF25967">
    <property type="entry name" value="RND-MFP_C"/>
    <property type="match status" value="1"/>
</dbReference>
<feature type="domain" description="Multidrug resistance protein MdtA-like C-terminal permuted SH3" evidence="5">
    <location>
        <begin position="292"/>
        <end position="343"/>
    </location>
</feature>
<dbReference type="InterPro" id="IPR006143">
    <property type="entry name" value="RND_pump_MFP"/>
</dbReference>
<proteinExistence type="inferred from homology"/>
<accession>A0A0C1IXB6</accession>
<feature type="coiled-coil region" evidence="3">
    <location>
        <begin position="131"/>
        <end position="165"/>
    </location>
</feature>
<evidence type="ECO:0000259" key="6">
    <source>
        <dbReference type="Pfam" id="PF25973"/>
    </source>
</evidence>
<dbReference type="GO" id="GO:0030313">
    <property type="term" value="C:cell envelope"/>
    <property type="evidence" value="ECO:0007669"/>
    <property type="project" value="TreeGrafter"/>
</dbReference>
<name>A0A0C1IXB6_9BACT</name>
<comment type="similarity">
    <text evidence="1">Belongs to the membrane fusion protein (MFP) (TC 8.A.1) family.</text>
</comment>
<dbReference type="PANTHER" id="PTHR30097:SF4">
    <property type="entry name" value="SLR6042 PROTEIN"/>
    <property type="match status" value="1"/>
</dbReference>
<gene>
    <name evidence="7" type="ORF">OI18_08725</name>
</gene>
<keyword evidence="2" id="KW-0813">Transport</keyword>
<sequence>MLLLITIPALMYTGCHNNAKAEEMTTFSLSDTMMANCTFSKVSMENVKNEVRLFGKITADNNKLAQVYPIVGGVVTAINVELGDYVKQGQVLATIRSSEVAQFQKEKMDAVSNVAVAEKSLQVAKDLFAGKLNSEKDVTAAEKDLEKARAELARVKEIYNIYSLKGGSVYNVIAPINGFVVTKKINRNEQIRSDNTEPIFSIAEINEVWALANVTESDIAKVQVGYDAQVRTIAFPDEVYNGKIDKIFSAIDPETRAMKVRVRIPNANFKLKPEMSCTVAISYTEGRQMISVPASSVIFDKSKYWVMVFNDKHNIETRKVSIYRELGDVTYISEGLNAGETIISKNGLLIYDALND</sequence>
<dbReference type="GO" id="GO:0016020">
    <property type="term" value="C:membrane"/>
    <property type="evidence" value="ECO:0007669"/>
    <property type="project" value="InterPro"/>
</dbReference>
<comment type="caution">
    <text evidence="7">The sequence shown here is derived from an EMBL/GenBank/DDBJ whole genome shotgun (WGS) entry which is preliminary data.</text>
</comment>
<dbReference type="InterPro" id="IPR058647">
    <property type="entry name" value="BSH_CzcB-like"/>
</dbReference>
<dbReference type="Gene3D" id="2.40.30.170">
    <property type="match status" value="1"/>
</dbReference>
<organism evidence="7 8">
    <name type="scientific">Flavihumibacter solisilvae</name>
    <dbReference type="NCBI Taxonomy" id="1349421"/>
    <lineage>
        <taxon>Bacteria</taxon>
        <taxon>Pseudomonadati</taxon>
        <taxon>Bacteroidota</taxon>
        <taxon>Chitinophagia</taxon>
        <taxon>Chitinophagales</taxon>
        <taxon>Chitinophagaceae</taxon>
        <taxon>Flavihumibacter</taxon>
    </lineage>
</organism>
<keyword evidence="3" id="KW-0175">Coiled coil</keyword>
<protein>
    <submittedName>
        <fullName evidence="7">RND transporter</fullName>
    </submittedName>
</protein>
<dbReference type="Gene3D" id="2.40.420.20">
    <property type="match status" value="1"/>
</dbReference>
<evidence type="ECO:0000259" key="4">
    <source>
        <dbReference type="Pfam" id="PF25954"/>
    </source>
</evidence>
<dbReference type="GO" id="GO:0060003">
    <property type="term" value="P:copper ion export"/>
    <property type="evidence" value="ECO:0007669"/>
    <property type="project" value="TreeGrafter"/>
</dbReference>
<dbReference type="InterPro" id="IPR058792">
    <property type="entry name" value="Beta-barrel_RND_2"/>
</dbReference>
<dbReference type="InterPro" id="IPR058627">
    <property type="entry name" value="MdtA-like_C"/>
</dbReference>
<feature type="domain" description="CusB-like beta-barrel" evidence="4">
    <location>
        <begin position="207"/>
        <end position="282"/>
    </location>
</feature>
<dbReference type="Pfam" id="PF25973">
    <property type="entry name" value="BSH_CzcB"/>
    <property type="match status" value="1"/>
</dbReference>
<evidence type="ECO:0000256" key="2">
    <source>
        <dbReference type="ARBA" id="ARBA00022448"/>
    </source>
</evidence>
<dbReference type="AlphaFoldDB" id="A0A0C1IXB6"/>
<evidence type="ECO:0000256" key="1">
    <source>
        <dbReference type="ARBA" id="ARBA00009477"/>
    </source>
</evidence>
<dbReference type="Proteomes" id="UP000031408">
    <property type="component" value="Unassembled WGS sequence"/>
</dbReference>
<dbReference type="Gene3D" id="1.10.287.470">
    <property type="entry name" value="Helix hairpin bin"/>
    <property type="match status" value="1"/>
</dbReference>
<dbReference type="PANTHER" id="PTHR30097">
    <property type="entry name" value="CATION EFFLUX SYSTEM PROTEIN CUSB"/>
    <property type="match status" value="1"/>
</dbReference>
<dbReference type="EMBL" id="JSVC01000009">
    <property type="protein sequence ID" value="KIC95084.1"/>
    <property type="molecule type" value="Genomic_DNA"/>
</dbReference>
<dbReference type="NCBIfam" id="TIGR01730">
    <property type="entry name" value="RND_mfp"/>
    <property type="match status" value="1"/>
</dbReference>
<evidence type="ECO:0000259" key="5">
    <source>
        <dbReference type="Pfam" id="PF25967"/>
    </source>
</evidence>
<dbReference type="Pfam" id="PF25954">
    <property type="entry name" value="Beta-barrel_RND_2"/>
    <property type="match status" value="1"/>
</dbReference>
<feature type="domain" description="CzcB-like barrel-sandwich hybrid" evidence="6">
    <location>
        <begin position="64"/>
        <end position="203"/>
    </location>
</feature>
<dbReference type="FunFam" id="2.40.30.170:FF:000010">
    <property type="entry name" value="Efflux RND transporter periplasmic adaptor subunit"/>
    <property type="match status" value="1"/>
</dbReference>
<keyword evidence="8" id="KW-1185">Reference proteome</keyword>
<dbReference type="SUPFAM" id="SSF111369">
    <property type="entry name" value="HlyD-like secretion proteins"/>
    <property type="match status" value="1"/>
</dbReference>
<evidence type="ECO:0000256" key="3">
    <source>
        <dbReference type="SAM" id="Coils"/>
    </source>
</evidence>
<dbReference type="STRING" id="1349421.OI18_08725"/>
<dbReference type="Gene3D" id="2.40.50.100">
    <property type="match status" value="1"/>
</dbReference>
<reference evidence="7 8" key="1">
    <citation type="submission" date="2014-11" db="EMBL/GenBank/DDBJ databases">
        <title>Genome sequence of Flavihumibacter solisilvae 3-3.</title>
        <authorList>
            <person name="Zhou G."/>
            <person name="Li M."/>
            <person name="Wang G."/>
        </authorList>
    </citation>
    <scope>NUCLEOTIDE SEQUENCE [LARGE SCALE GENOMIC DNA]</scope>
    <source>
        <strain evidence="7 8">3-3</strain>
    </source>
</reference>